<dbReference type="Proteomes" id="UP000215441">
    <property type="component" value="Unassembled WGS sequence"/>
</dbReference>
<evidence type="ECO:0000256" key="3">
    <source>
        <dbReference type="ARBA" id="ARBA00012737"/>
    </source>
</evidence>
<dbReference type="SUPFAM" id="SSF56235">
    <property type="entry name" value="N-terminal nucleophile aminohydrolases (Ntn hydrolases)"/>
    <property type="match status" value="1"/>
</dbReference>
<accession>A0A235ESV2</accession>
<dbReference type="GO" id="GO:0004066">
    <property type="term" value="F:asparagine synthase (glutamine-hydrolyzing) activity"/>
    <property type="evidence" value="ECO:0007669"/>
    <property type="project" value="UniProtKB-EC"/>
</dbReference>
<evidence type="ECO:0000256" key="6">
    <source>
        <dbReference type="ARBA" id="ARBA00022962"/>
    </source>
</evidence>
<dbReference type="InterPro" id="IPR006426">
    <property type="entry name" value="Asn_synth_AEB"/>
</dbReference>
<keyword evidence="4 9" id="KW-0547">Nucleotide-binding</keyword>
<dbReference type="InterPro" id="IPR017932">
    <property type="entry name" value="GATase_2_dom"/>
</dbReference>
<proteinExistence type="inferred from homology"/>
<dbReference type="CDD" id="cd01991">
    <property type="entry name" value="Asn_synthase_B_C"/>
    <property type="match status" value="1"/>
</dbReference>
<feature type="active site" description="For GATase activity" evidence="8">
    <location>
        <position position="2"/>
    </location>
</feature>
<sequence length="610" mass="69038">MCGIAGVIGLEGQPIARDMLAGMVDRIAHRGPDGEGLLLEGNVGLGHRRLAIIDLTPDGHQPMTNRRGDHTVVYNGEIYNHVELRLELERAGHVFTSRSDTEVLLAAYSQWGEDCVSHFNGMWSFAILDRRRNRLFCSRDRFGKKPFYYIRTSGYFAFGSEIRQLLPFLTKRQAHRETLLQFLVGAVAEPVDQTFYEGVRKLPGGYNLTLDLGSRQSTISRYHELRRDASVASLSLGEAVERFSDLLKDAIRVRLRADVPVGTCLSGGLDSSTVATLAAAQYHAVADGPFAAITAASELAANDETDYARQVVQHNQLRWHLVRPEYPDFAGSLDDVLRAQEEPFPSPSIVMQYFVMKTARQHGLTVLLDGQGGDETLLGYERYFAAHYLAEAKTGGWPHTLRSVIRNSRNNALMAPWRVMAYFAYFNSARLRWGMYRHRSSYLRELPDMLSGLKEYEAAGKNVFDLQKLEIEKTNLPALLRYEDKNAMWHAIETRLPFLDYRLVEFSLSLSGDAKIADGWTKYALRKAMAGRMPDSIVWRRNKLGFEAPTSKWFTQHRQIMRESVLGSPVLGELGRPGALAHRYENLNPLTQWRLYIVSAWARTFDVVLD</sequence>
<dbReference type="GO" id="GO:0005829">
    <property type="term" value="C:cytosol"/>
    <property type="evidence" value="ECO:0007669"/>
    <property type="project" value="TreeGrafter"/>
</dbReference>
<dbReference type="InterPro" id="IPR051786">
    <property type="entry name" value="ASN_synthetase/amidase"/>
</dbReference>
<dbReference type="PROSITE" id="PS51278">
    <property type="entry name" value="GATASE_TYPE_2"/>
    <property type="match status" value="1"/>
</dbReference>
<dbReference type="PANTHER" id="PTHR43284">
    <property type="entry name" value="ASPARAGINE SYNTHETASE (GLUTAMINE-HYDROLYZING)"/>
    <property type="match status" value="1"/>
</dbReference>
<protein>
    <recommendedName>
        <fullName evidence="3">asparagine synthase (glutamine-hydrolyzing)</fullName>
        <ecNumber evidence="3">6.3.5.4</ecNumber>
    </recommendedName>
</protein>
<name>A0A235ESV2_9BURK</name>
<dbReference type="RefSeq" id="WP_094285511.1">
    <property type="nucleotide sequence ID" value="NZ_NOIG01000001.1"/>
</dbReference>
<dbReference type="Gene3D" id="3.60.20.10">
    <property type="entry name" value="Glutamine Phosphoribosylpyrophosphate, subunit 1, domain 1"/>
    <property type="match status" value="1"/>
</dbReference>
<comment type="similarity">
    <text evidence="2">Belongs to the asparagine synthetase family.</text>
</comment>
<evidence type="ECO:0000313" key="12">
    <source>
        <dbReference type="Proteomes" id="UP000215441"/>
    </source>
</evidence>
<dbReference type="GO" id="GO:0006529">
    <property type="term" value="P:asparagine biosynthetic process"/>
    <property type="evidence" value="ECO:0007669"/>
    <property type="project" value="UniProtKB-KW"/>
</dbReference>
<dbReference type="OrthoDB" id="9763290at2"/>
<dbReference type="InterPro" id="IPR001962">
    <property type="entry name" value="Asn_synthase"/>
</dbReference>
<evidence type="ECO:0000256" key="1">
    <source>
        <dbReference type="ARBA" id="ARBA00005187"/>
    </source>
</evidence>
<evidence type="ECO:0000259" key="10">
    <source>
        <dbReference type="PROSITE" id="PS51278"/>
    </source>
</evidence>
<evidence type="ECO:0000256" key="8">
    <source>
        <dbReference type="PIRSR" id="PIRSR001589-1"/>
    </source>
</evidence>
<dbReference type="InterPro" id="IPR029055">
    <property type="entry name" value="Ntn_hydrolases_N"/>
</dbReference>
<evidence type="ECO:0000256" key="5">
    <source>
        <dbReference type="ARBA" id="ARBA00022840"/>
    </source>
</evidence>
<gene>
    <name evidence="11" type="primary">asnB</name>
    <name evidence="11" type="ORF">CBY09_01055</name>
</gene>
<evidence type="ECO:0000256" key="2">
    <source>
        <dbReference type="ARBA" id="ARBA00005752"/>
    </source>
</evidence>
<comment type="caution">
    <text evidence="11">The sequence shown here is derived from an EMBL/GenBank/DDBJ whole genome shotgun (WGS) entry which is preliminary data.</text>
</comment>
<keyword evidence="8" id="KW-0061">Asparagine biosynthesis</keyword>
<keyword evidence="5 9" id="KW-0067">ATP-binding</keyword>
<dbReference type="Pfam" id="PF00733">
    <property type="entry name" value="Asn_synthase"/>
    <property type="match status" value="1"/>
</dbReference>
<evidence type="ECO:0000256" key="7">
    <source>
        <dbReference type="ARBA" id="ARBA00048741"/>
    </source>
</evidence>
<feature type="binding site" evidence="9">
    <location>
        <position position="100"/>
    </location>
    <ligand>
        <name>L-glutamine</name>
        <dbReference type="ChEBI" id="CHEBI:58359"/>
    </ligand>
</feature>
<organism evidence="11 12">
    <name type="scientific">Acidovorax kalamii</name>
    <dbReference type="NCBI Taxonomy" id="2004485"/>
    <lineage>
        <taxon>Bacteria</taxon>
        <taxon>Pseudomonadati</taxon>
        <taxon>Pseudomonadota</taxon>
        <taxon>Betaproteobacteria</taxon>
        <taxon>Burkholderiales</taxon>
        <taxon>Comamonadaceae</taxon>
        <taxon>Acidovorax</taxon>
    </lineage>
</organism>
<keyword evidence="8" id="KW-0028">Amino-acid biosynthesis</keyword>
<dbReference type="InterPro" id="IPR014729">
    <property type="entry name" value="Rossmann-like_a/b/a_fold"/>
</dbReference>
<dbReference type="EC" id="6.3.5.4" evidence="3"/>
<dbReference type="SUPFAM" id="SSF52402">
    <property type="entry name" value="Adenine nucleotide alpha hydrolases-like"/>
    <property type="match status" value="1"/>
</dbReference>
<comment type="catalytic activity">
    <reaction evidence="7">
        <text>L-aspartate + L-glutamine + ATP + H2O = L-asparagine + L-glutamate + AMP + diphosphate + H(+)</text>
        <dbReference type="Rhea" id="RHEA:12228"/>
        <dbReference type="ChEBI" id="CHEBI:15377"/>
        <dbReference type="ChEBI" id="CHEBI:15378"/>
        <dbReference type="ChEBI" id="CHEBI:29985"/>
        <dbReference type="ChEBI" id="CHEBI:29991"/>
        <dbReference type="ChEBI" id="CHEBI:30616"/>
        <dbReference type="ChEBI" id="CHEBI:33019"/>
        <dbReference type="ChEBI" id="CHEBI:58048"/>
        <dbReference type="ChEBI" id="CHEBI:58359"/>
        <dbReference type="ChEBI" id="CHEBI:456215"/>
        <dbReference type="EC" id="6.3.5.4"/>
    </reaction>
</comment>
<dbReference type="CDD" id="cd00712">
    <property type="entry name" value="AsnB"/>
    <property type="match status" value="1"/>
</dbReference>
<comment type="pathway">
    <text evidence="1">Amino-acid biosynthesis; L-asparagine biosynthesis; L-asparagine from L-aspartate (L-Gln route): step 1/1.</text>
</comment>
<dbReference type="PIRSF" id="PIRSF001589">
    <property type="entry name" value="Asn_synthetase_glu-h"/>
    <property type="match status" value="1"/>
</dbReference>
<evidence type="ECO:0000313" key="11">
    <source>
        <dbReference type="EMBL" id="OYD52110.1"/>
    </source>
</evidence>
<dbReference type="Gene3D" id="3.40.50.620">
    <property type="entry name" value="HUPs"/>
    <property type="match status" value="1"/>
</dbReference>
<reference evidence="11 12" key="1">
    <citation type="submission" date="2017-07" db="EMBL/GenBank/DDBJ databases">
        <title>Acidovorax KNDSW TSA 6 genome sequence and assembly.</title>
        <authorList>
            <person name="Mayilraj S."/>
        </authorList>
    </citation>
    <scope>NUCLEOTIDE SEQUENCE [LARGE SCALE GENOMIC DNA]</scope>
    <source>
        <strain evidence="11 12">KNDSW-TSA6</strain>
    </source>
</reference>
<keyword evidence="12" id="KW-1185">Reference proteome</keyword>
<dbReference type="EMBL" id="NOIG01000001">
    <property type="protein sequence ID" value="OYD52110.1"/>
    <property type="molecule type" value="Genomic_DNA"/>
</dbReference>
<evidence type="ECO:0000256" key="4">
    <source>
        <dbReference type="ARBA" id="ARBA00022741"/>
    </source>
</evidence>
<evidence type="ECO:0000256" key="9">
    <source>
        <dbReference type="PIRSR" id="PIRSR001589-2"/>
    </source>
</evidence>
<feature type="domain" description="Glutamine amidotransferase type-2" evidence="10">
    <location>
        <begin position="2"/>
        <end position="213"/>
    </location>
</feature>
<dbReference type="PANTHER" id="PTHR43284:SF1">
    <property type="entry name" value="ASPARAGINE SYNTHETASE"/>
    <property type="match status" value="1"/>
</dbReference>
<dbReference type="AlphaFoldDB" id="A0A235ESV2"/>
<keyword evidence="6 8" id="KW-0315">Glutamine amidotransferase</keyword>
<dbReference type="GO" id="GO:0005524">
    <property type="term" value="F:ATP binding"/>
    <property type="evidence" value="ECO:0007669"/>
    <property type="project" value="UniProtKB-KW"/>
</dbReference>
<dbReference type="NCBIfam" id="TIGR01536">
    <property type="entry name" value="asn_synth_AEB"/>
    <property type="match status" value="1"/>
</dbReference>
<dbReference type="Pfam" id="PF13537">
    <property type="entry name" value="GATase_7"/>
    <property type="match status" value="1"/>
</dbReference>
<dbReference type="InterPro" id="IPR033738">
    <property type="entry name" value="AsnB_N"/>
</dbReference>